<feature type="binding site" evidence="12">
    <location>
        <position position="370"/>
    </location>
    <ligand>
        <name>substrate</name>
    </ligand>
</feature>
<dbReference type="InterPro" id="IPR005959">
    <property type="entry name" value="Fumarylacetoacetase"/>
</dbReference>
<evidence type="ECO:0000259" key="14">
    <source>
        <dbReference type="Pfam" id="PF01557"/>
    </source>
</evidence>
<feature type="binding site" evidence="13">
    <location>
        <position position="264"/>
    </location>
    <ligand>
        <name>Mg(2+)</name>
        <dbReference type="ChEBI" id="CHEBI:18420"/>
    </ligand>
</feature>
<dbReference type="EC" id="3.7.1.2" evidence="4"/>
<dbReference type="PANTHER" id="PTHR43069:SF2">
    <property type="entry name" value="FUMARYLACETOACETASE"/>
    <property type="match status" value="1"/>
</dbReference>
<dbReference type="GO" id="GO:1902000">
    <property type="term" value="P:homogentisate catabolic process"/>
    <property type="evidence" value="ECO:0007669"/>
    <property type="project" value="TreeGrafter"/>
</dbReference>
<dbReference type="EMBL" id="MAUJ01000005">
    <property type="protein sequence ID" value="OCQ20412.1"/>
    <property type="molecule type" value="Genomic_DNA"/>
</dbReference>
<comment type="cofactor">
    <cofactor evidence="2 13">
        <name>Mg(2+)</name>
        <dbReference type="ChEBI" id="CHEBI:18420"/>
    </cofactor>
</comment>
<evidence type="ECO:0000256" key="11">
    <source>
        <dbReference type="PIRSR" id="PIRSR605959-1"/>
    </source>
</evidence>
<name>A0A1C0TNF8_9GAMM</name>
<proteinExistence type="predicted"/>
<feature type="binding site" evidence="13">
    <location>
        <position position="244"/>
    </location>
    <ligand>
        <name>Mg(2+)</name>
        <dbReference type="ChEBI" id="CHEBI:18420"/>
    </ligand>
</feature>
<evidence type="ECO:0000256" key="10">
    <source>
        <dbReference type="ARBA" id="ARBA00023232"/>
    </source>
</evidence>
<dbReference type="GO" id="GO:0006572">
    <property type="term" value="P:L-tyrosine catabolic process"/>
    <property type="evidence" value="ECO:0007669"/>
    <property type="project" value="UniProtKB-KW"/>
</dbReference>
<dbReference type="FunFam" id="3.90.850.10:FF:000009">
    <property type="entry name" value="Fumarylacetoacetase"/>
    <property type="match status" value="1"/>
</dbReference>
<feature type="binding site" evidence="13">
    <location>
        <position position="210"/>
    </location>
    <ligand>
        <name>Ca(2+)</name>
        <dbReference type="ChEBI" id="CHEBI:29108"/>
    </ligand>
</feature>
<dbReference type="InterPro" id="IPR011234">
    <property type="entry name" value="Fumarylacetoacetase-like_C"/>
</dbReference>
<organism evidence="16 17">
    <name type="scientific">Pseudoalteromonas luteoviolacea</name>
    <dbReference type="NCBI Taxonomy" id="43657"/>
    <lineage>
        <taxon>Bacteria</taxon>
        <taxon>Pseudomonadati</taxon>
        <taxon>Pseudomonadota</taxon>
        <taxon>Gammaproteobacteria</taxon>
        <taxon>Alteromonadales</taxon>
        <taxon>Pseudoalteromonadaceae</taxon>
        <taxon>Pseudoalteromonas</taxon>
    </lineage>
</organism>
<dbReference type="InterPro" id="IPR036663">
    <property type="entry name" value="Fumarylacetoacetase_C_sf"/>
</dbReference>
<dbReference type="AlphaFoldDB" id="A0A1C0TNF8"/>
<evidence type="ECO:0000256" key="6">
    <source>
        <dbReference type="ARBA" id="ARBA00022801"/>
    </source>
</evidence>
<dbReference type="Gene3D" id="3.90.850.10">
    <property type="entry name" value="Fumarylacetoacetase-like, C-terminal domain"/>
    <property type="match status" value="1"/>
</dbReference>
<dbReference type="InterPro" id="IPR015377">
    <property type="entry name" value="Fumarylacetoacetase_N"/>
</dbReference>
<reference evidence="17" key="1">
    <citation type="submission" date="2016-07" db="EMBL/GenBank/DDBJ databases">
        <authorList>
            <person name="Florea S."/>
            <person name="Webb J.S."/>
            <person name="Jaromczyk J."/>
            <person name="Schardl C.L."/>
        </authorList>
    </citation>
    <scope>NUCLEOTIDE SEQUENCE [LARGE SCALE GENOMIC DNA]</scope>
    <source>
        <strain evidence="17">IPB1</strain>
    </source>
</reference>
<evidence type="ECO:0000256" key="4">
    <source>
        <dbReference type="ARBA" id="ARBA00012094"/>
    </source>
</evidence>
<dbReference type="OrthoDB" id="3766879at2"/>
<keyword evidence="6" id="KW-0378">Hydrolase</keyword>
<protein>
    <recommendedName>
        <fullName evidence="4">fumarylacetoacetase</fullName>
        <ecNumber evidence="4">3.7.1.2</ecNumber>
    </recommendedName>
</protein>
<dbReference type="InterPro" id="IPR036462">
    <property type="entry name" value="Fumarylacetoacetase_N_sf"/>
</dbReference>
<evidence type="ECO:0000256" key="13">
    <source>
        <dbReference type="PIRSR" id="PIRSR605959-3"/>
    </source>
</evidence>
<dbReference type="RefSeq" id="WP_065791319.1">
    <property type="nucleotide sequence ID" value="NZ_JAGJED010000011.1"/>
</dbReference>
<keyword evidence="7 13" id="KW-0106">Calcium</keyword>
<gene>
    <name evidence="16" type="ORF">A7985_15230</name>
</gene>
<feature type="binding site" evidence="12">
    <location>
        <position position="140"/>
    </location>
    <ligand>
        <name>substrate</name>
    </ligand>
</feature>
<dbReference type="SUPFAM" id="SSF63433">
    <property type="entry name" value="Fumarylacetoacetate hydrolase, FAH, N-terminal domain"/>
    <property type="match status" value="1"/>
</dbReference>
<feature type="binding site" evidence="13">
    <location>
        <position position="212"/>
    </location>
    <ligand>
        <name>Ca(2+)</name>
        <dbReference type="ChEBI" id="CHEBI:29108"/>
    </ligand>
</feature>
<evidence type="ECO:0000256" key="5">
    <source>
        <dbReference type="ARBA" id="ARBA00022723"/>
    </source>
</evidence>
<feature type="binding site" evidence="13">
    <location>
        <position position="268"/>
    </location>
    <ligand>
        <name>Mg(2+)</name>
        <dbReference type="ChEBI" id="CHEBI:18420"/>
    </ligand>
</feature>
<dbReference type="PANTHER" id="PTHR43069">
    <property type="entry name" value="FUMARYLACETOACETASE"/>
    <property type="match status" value="1"/>
</dbReference>
<dbReference type="NCBIfam" id="TIGR01266">
    <property type="entry name" value="fum_ac_acetase"/>
    <property type="match status" value="1"/>
</dbReference>
<feature type="domain" description="Fumarylacetoacetase N-terminal" evidence="15">
    <location>
        <begin position="29"/>
        <end position="130"/>
    </location>
</feature>
<evidence type="ECO:0000256" key="12">
    <source>
        <dbReference type="PIRSR" id="PIRSR605959-2"/>
    </source>
</evidence>
<dbReference type="Pfam" id="PF01557">
    <property type="entry name" value="FAA_hydrolase"/>
    <property type="match status" value="1"/>
</dbReference>
<feature type="binding site" evidence="12">
    <location>
        <position position="255"/>
    </location>
    <ligand>
        <name>substrate</name>
    </ligand>
</feature>
<keyword evidence="10" id="KW-0585">Phenylalanine catabolism</keyword>
<keyword evidence="8 13" id="KW-0460">Magnesium</keyword>
<dbReference type="UniPathway" id="UPA00139">
    <property type="reaction ID" value="UER00341"/>
</dbReference>
<evidence type="ECO:0000256" key="7">
    <source>
        <dbReference type="ARBA" id="ARBA00022837"/>
    </source>
</evidence>
<evidence type="ECO:0000256" key="9">
    <source>
        <dbReference type="ARBA" id="ARBA00022878"/>
    </source>
</evidence>
<keyword evidence="9" id="KW-0828">Tyrosine catabolism</keyword>
<feature type="binding site" evidence="12">
    <location>
        <position position="154"/>
    </location>
    <ligand>
        <name>substrate</name>
    </ligand>
</feature>
<comment type="cofactor">
    <cofactor evidence="1 13">
        <name>Ca(2+)</name>
        <dbReference type="ChEBI" id="CHEBI:29108"/>
    </cofactor>
</comment>
<feature type="binding site" evidence="13">
    <location>
        <position position="138"/>
    </location>
    <ligand>
        <name>Ca(2+)</name>
        <dbReference type="ChEBI" id="CHEBI:29108"/>
    </ligand>
</feature>
<evidence type="ECO:0000313" key="17">
    <source>
        <dbReference type="Proteomes" id="UP000093366"/>
    </source>
</evidence>
<dbReference type="Pfam" id="PF09298">
    <property type="entry name" value="FAA_hydrolase_N"/>
    <property type="match status" value="1"/>
</dbReference>
<dbReference type="Proteomes" id="UP000093366">
    <property type="component" value="Unassembled WGS sequence"/>
</dbReference>
<accession>A0A1C0TNF8</accession>
<evidence type="ECO:0000313" key="16">
    <source>
        <dbReference type="EMBL" id="OCQ20412.1"/>
    </source>
</evidence>
<evidence type="ECO:0000259" key="15">
    <source>
        <dbReference type="Pfam" id="PF09298"/>
    </source>
</evidence>
<dbReference type="SUPFAM" id="SSF56529">
    <property type="entry name" value="FAH"/>
    <property type="match status" value="1"/>
</dbReference>
<evidence type="ECO:0000256" key="1">
    <source>
        <dbReference type="ARBA" id="ARBA00001913"/>
    </source>
</evidence>
<dbReference type="GO" id="GO:0006559">
    <property type="term" value="P:L-phenylalanine catabolic process"/>
    <property type="evidence" value="ECO:0007669"/>
    <property type="project" value="UniProtKB-UniPathway"/>
</dbReference>
<dbReference type="GO" id="GO:0046872">
    <property type="term" value="F:metal ion binding"/>
    <property type="evidence" value="ECO:0007669"/>
    <property type="project" value="UniProtKB-KW"/>
</dbReference>
<comment type="pathway">
    <text evidence="3">Amino-acid degradation; L-phenylalanine degradation; acetoacetate and fumarate from L-phenylalanine: step 6/6.</text>
</comment>
<feature type="domain" description="Fumarylacetoacetase-like C-terminal" evidence="14">
    <location>
        <begin position="165"/>
        <end position="433"/>
    </location>
</feature>
<dbReference type="Gene3D" id="2.30.30.230">
    <property type="entry name" value="Fumarylacetoacetase, N-terminal domain"/>
    <property type="match status" value="1"/>
</dbReference>
<feature type="binding site" evidence="12">
    <location>
        <position position="251"/>
    </location>
    <ligand>
        <name>substrate</name>
    </ligand>
</feature>
<feature type="binding site" evidence="13">
    <location>
        <position position="244"/>
    </location>
    <ligand>
        <name>Ca(2+)</name>
        <dbReference type="ChEBI" id="CHEBI:29108"/>
    </ligand>
</feature>
<evidence type="ECO:0000256" key="8">
    <source>
        <dbReference type="ARBA" id="ARBA00022842"/>
    </source>
</evidence>
<sequence length="437" mass="47798">MSFINETHDINLKSWVVSANQAGTDFPIQNLPFASFRRKGSSEEFRGGVAIGDQVLDLGAVAAANIFDGVAQEAAEAANAQALNEFMGLGKAHWSGLRLALSRALREGSEHQSTLESALVAQNDVEYALPCHIGDYTDFYTSIYHATAVGSLFRPDNPLLPNYKWVPIGYHGRASSIDVSGQTFPRPKGQTKAPDAEAPSFGPCKRLDYELELGIYLGKGNELGDAIGIEDAEDHVFGFCLFNDWSARDLQAWEYQPLGPFLAKNFASTVSPWIVTTEALAPYRTAWHRDENDPQPMSYLESTQNREAGAFDIQMDVLIETDKMRSENAAPSKVSESSFKHSYWTVAQMVTHHTVNGCNFLPGDMLGSGTQSGPEHEEAGSLLELSRGGKESITLSNGEERKFLEDGDKVIMRGWCEADGFNRIGFGSVEGTVLPAK</sequence>
<comment type="caution">
    <text evidence="16">The sequence shown here is derived from an EMBL/GenBank/DDBJ whole genome shotgun (WGS) entry which is preliminary data.</text>
</comment>
<keyword evidence="5 13" id="KW-0479">Metal-binding</keyword>
<evidence type="ECO:0000256" key="2">
    <source>
        <dbReference type="ARBA" id="ARBA00001946"/>
    </source>
</evidence>
<evidence type="ECO:0000256" key="3">
    <source>
        <dbReference type="ARBA" id="ARBA00004782"/>
    </source>
</evidence>
<dbReference type="GO" id="GO:0004334">
    <property type="term" value="F:fumarylacetoacetase activity"/>
    <property type="evidence" value="ECO:0007669"/>
    <property type="project" value="UniProtKB-EC"/>
</dbReference>
<feature type="active site" description="Proton acceptor" evidence="11">
    <location>
        <position position="145"/>
    </location>
</feature>